<dbReference type="Gene3D" id="3.40.50.150">
    <property type="entry name" value="Vaccinia Virus protein VP39"/>
    <property type="match status" value="1"/>
</dbReference>
<evidence type="ECO:0000256" key="4">
    <source>
        <dbReference type="HAMAP-Rule" id="MF_02126"/>
    </source>
</evidence>
<dbReference type="EMBL" id="DVOC01000041">
    <property type="protein sequence ID" value="HIU90821.1"/>
    <property type="molecule type" value="Genomic_DNA"/>
</dbReference>
<keyword evidence="2 4" id="KW-0808">Transferase</keyword>
<dbReference type="SUPFAM" id="SSF53335">
    <property type="entry name" value="S-adenosyl-L-methionine-dependent methyltransferases"/>
    <property type="match status" value="1"/>
</dbReference>
<dbReference type="GO" id="GO:0102559">
    <property type="term" value="F:peptide chain release factor N(5)-glutamine methyltransferase activity"/>
    <property type="evidence" value="ECO:0007669"/>
    <property type="project" value="UniProtKB-EC"/>
</dbReference>
<dbReference type="PANTHER" id="PTHR42867:SF1">
    <property type="entry name" value="MEMBRANE PROTEIN-RELATED"/>
    <property type="match status" value="1"/>
</dbReference>
<dbReference type="InterPro" id="IPR029063">
    <property type="entry name" value="SAM-dependent_MTases_sf"/>
</dbReference>
<dbReference type="AlphaFoldDB" id="A0A9D1SQ96"/>
<dbReference type="Pfam" id="PF17827">
    <property type="entry name" value="PrmC_N"/>
    <property type="match status" value="1"/>
</dbReference>
<protein>
    <recommendedName>
        <fullName evidence="4">Release factor glutamine methyltransferase</fullName>
        <shortName evidence="4">RF MTase</shortName>
        <ecNumber evidence="4">2.1.1.297</ecNumber>
    </recommendedName>
    <alternativeName>
        <fullName evidence="4">N5-glutamine methyltransferase PrmC</fullName>
    </alternativeName>
    <alternativeName>
        <fullName evidence="4">Protein-(glutamine-N5) MTase PrmC</fullName>
    </alternativeName>
    <alternativeName>
        <fullName evidence="4">Protein-glutamine N-methyltransferase PrmC</fullName>
    </alternativeName>
</protein>
<dbReference type="PROSITE" id="PS00092">
    <property type="entry name" value="N6_MTASE"/>
    <property type="match status" value="1"/>
</dbReference>
<dbReference type="NCBIfam" id="TIGR00536">
    <property type="entry name" value="hemK_fam"/>
    <property type="match status" value="1"/>
</dbReference>
<dbReference type="InterPro" id="IPR010787">
    <property type="entry name" value="DUF1385"/>
</dbReference>
<dbReference type="Pfam" id="PF07136">
    <property type="entry name" value="DUF1385"/>
    <property type="match status" value="1"/>
</dbReference>
<comment type="caution">
    <text evidence="8">The sequence shown here is derived from an EMBL/GenBank/DDBJ whole genome shotgun (WGS) entry which is preliminary data.</text>
</comment>
<evidence type="ECO:0000313" key="8">
    <source>
        <dbReference type="EMBL" id="HIU90821.1"/>
    </source>
</evidence>
<dbReference type="NCBIfam" id="TIGR03534">
    <property type="entry name" value="RF_mod_PrmC"/>
    <property type="match status" value="1"/>
</dbReference>
<dbReference type="EC" id="2.1.1.297" evidence="4"/>
<organism evidence="8 9">
    <name type="scientific">Candidatus Fimimonas merdipullorum</name>
    <dbReference type="NCBI Taxonomy" id="2840822"/>
    <lineage>
        <taxon>Bacteria</taxon>
        <taxon>Pseudomonadati</taxon>
        <taxon>Myxococcota</taxon>
        <taxon>Myxococcia</taxon>
        <taxon>Myxococcales</taxon>
        <taxon>Cystobacterineae</taxon>
        <taxon>Myxococcaceae</taxon>
        <taxon>Myxococcaceae incertae sedis</taxon>
        <taxon>Candidatus Fimimonas</taxon>
    </lineage>
</organism>
<keyword evidence="5" id="KW-0472">Membrane</keyword>
<dbReference type="Pfam" id="PF05175">
    <property type="entry name" value="MTS"/>
    <property type="match status" value="1"/>
</dbReference>
<keyword evidence="5" id="KW-0812">Transmembrane</keyword>
<dbReference type="InterPro" id="IPR002052">
    <property type="entry name" value="DNA_methylase_N6_adenine_CS"/>
</dbReference>
<reference evidence="8" key="2">
    <citation type="journal article" date="2021" name="PeerJ">
        <title>Extensive microbial diversity within the chicken gut microbiome revealed by metagenomics and culture.</title>
        <authorList>
            <person name="Gilroy R."/>
            <person name="Ravi A."/>
            <person name="Getino M."/>
            <person name="Pursley I."/>
            <person name="Horton D.L."/>
            <person name="Alikhan N.F."/>
            <person name="Baker D."/>
            <person name="Gharbi K."/>
            <person name="Hall N."/>
            <person name="Watson M."/>
            <person name="Adriaenssens E.M."/>
            <person name="Foster-Nyarko E."/>
            <person name="Jarju S."/>
            <person name="Secka A."/>
            <person name="Antonio M."/>
            <person name="Oren A."/>
            <person name="Chaudhuri R.R."/>
            <person name="La Ragione R."/>
            <person name="Hildebrand F."/>
            <person name="Pallen M.J."/>
        </authorList>
    </citation>
    <scope>NUCLEOTIDE SEQUENCE</scope>
    <source>
        <strain evidence="8">ChiHjej12B11-7776</strain>
    </source>
</reference>
<comment type="function">
    <text evidence="4">Methylates the class 1 translation termination release factors RF1/PrfA and RF2/PrfB on the glutamine residue of the universally conserved GGQ motif.</text>
</comment>
<keyword evidence="1 4" id="KW-0489">Methyltransferase</keyword>
<dbReference type="InterPro" id="IPR004556">
    <property type="entry name" value="HemK-like"/>
</dbReference>
<feature type="domain" description="Methyltransferase small" evidence="6">
    <location>
        <begin position="423"/>
        <end position="505"/>
    </location>
</feature>
<dbReference type="InterPro" id="IPR019874">
    <property type="entry name" value="RF_methyltr_PrmC"/>
</dbReference>
<evidence type="ECO:0000256" key="5">
    <source>
        <dbReference type="SAM" id="Phobius"/>
    </source>
</evidence>
<comment type="caution">
    <text evidence="4">Lacks conserved residue(s) required for the propagation of feature annotation.</text>
</comment>
<feature type="transmembrane region" description="Helical" evidence="5">
    <location>
        <begin position="201"/>
        <end position="222"/>
    </location>
</feature>
<dbReference type="HAMAP" id="MF_02126">
    <property type="entry name" value="RF_methyltr_PrmC"/>
    <property type="match status" value="1"/>
</dbReference>
<dbReference type="PANTHER" id="PTHR42867">
    <property type="entry name" value="MEMBRANE PROTEIN-RELATED"/>
    <property type="match status" value="1"/>
</dbReference>
<evidence type="ECO:0000256" key="2">
    <source>
        <dbReference type="ARBA" id="ARBA00022679"/>
    </source>
</evidence>
<feature type="transmembrane region" description="Helical" evidence="5">
    <location>
        <begin position="234"/>
        <end position="253"/>
    </location>
</feature>
<feature type="binding site" evidence="4">
    <location>
        <begin position="494"/>
        <end position="497"/>
    </location>
    <ligand>
        <name>substrate</name>
    </ligand>
</feature>
<evidence type="ECO:0000313" key="9">
    <source>
        <dbReference type="Proteomes" id="UP000886852"/>
    </source>
</evidence>
<feature type="transmembrane region" description="Helical" evidence="5">
    <location>
        <begin position="132"/>
        <end position="151"/>
    </location>
</feature>
<keyword evidence="5" id="KW-1133">Transmembrane helix</keyword>
<reference evidence="8" key="1">
    <citation type="submission" date="2020-10" db="EMBL/GenBank/DDBJ databases">
        <authorList>
            <person name="Gilroy R."/>
        </authorList>
    </citation>
    <scope>NUCLEOTIDE SEQUENCE</scope>
    <source>
        <strain evidence="8">ChiHjej12B11-7776</strain>
    </source>
</reference>
<feature type="transmembrane region" description="Helical" evidence="5">
    <location>
        <begin position="97"/>
        <end position="120"/>
    </location>
</feature>
<keyword evidence="3 4" id="KW-0949">S-adenosyl-L-methionine</keyword>
<dbReference type="CDD" id="cd02440">
    <property type="entry name" value="AdoMet_MTases"/>
    <property type="match status" value="1"/>
</dbReference>
<sequence>MKTKIGGQAVIEGVMMRGERSMALSVRDEMGRIREETYRLPEKKPWYRKVPFLRGIVNLVISMADGFKIIGKSAEVMAEDVDTSEGKGFGGIMFMSVLLGLLLAVALFIIVPTAVTTAIFELSKLDEVRYAWLKSLIEGVCKLLVLIGYMGGISRMQEIRRVFMYHGAEHKTIACYEAEMPLTVENVQKCSRYHDRCGTSFIVFVVVLSVVLMMVLDVIFVACNVDVFVRQSNWWLRALLKIALLPVTAGFSYEMLMLLARSNFVLFRPLKWLGKQFQKLTTREPDDGMCEVAIRSFNNVLEMDADVTIPEKHFEQAISLQQFRARLEESGIAQKMDKADLDWLLCVILNVKRSDLQKDIKIPFGWTIKLEKYAGRIAEGEPLQYVLGNTEFYGRTFEVNPSVLIPRPETELVTEQAVKRTNSHSRVLDMCCGSGAIGITIAMERGAKVTLSDVSAEALKVAKANAKKLKAKCSFVQGDMFGNVKGKYDVIVCNPPYVKSQAMTELEEKVKQEPSSALDGGEDGLKYYRIIAQEAPRFLTSEGTLILEIGYDQGAEVTALMKERFDEVTLLRDYAGLDRIVVATKVKRQAMGAESAKKGAKRSRT</sequence>
<evidence type="ECO:0000259" key="7">
    <source>
        <dbReference type="Pfam" id="PF17827"/>
    </source>
</evidence>
<evidence type="ECO:0000259" key="6">
    <source>
        <dbReference type="Pfam" id="PF05175"/>
    </source>
</evidence>
<comment type="catalytic activity">
    <reaction evidence="4">
        <text>L-glutaminyl-[peptide chain release factor] + S-adenosyl-L-methionine = N(5)-methyl-L-glutaminyl-[peptide chain release factor] + S-adenosyl-L-homocysteine + H(+)</text>
        <dbReference type="Rhea" id="RHEA:42896"/>
        <dbReference type="Rhea" id="RHEA-COMP:10271"/>
        <dbReference type="Rhea" id="RHEA-COMP:10272"/>
        <dbReference type="ChEBI" id="CHEBI:15378"/>
        <dbReference type="ChEBI" id="CHEBI:30011"/>
        <dbReference type="ChEBI" id="CHEBI:57856"/>
        <dbReference type="ChEBI" id="CHEBI:59789"/>
        <dbReference type="ChEBI" id="CHEBI:61891"/>
        <dbReference type="EC" id="2.1.1.297"/>
    </reaction>
</comment>
<dbReference type="InterPro" id="IPR040758">
    <property type="entry name" value="PrmC_N"/>
</dbReference>
<evidence type="ECO:0000256" key="3">
    <source>
        <dbReference type="ARBA" id="ARBA00022691"/>
    </source>
</evidence>
<gene>
    <name evidence="4 8" type="primary">prmC</name>
    <name evidence="8" type="ORF">IAC72_02245</name>
</gene>
<name>A0A9D1SQ96_9BACT</name>
<comment type="similarity">
    <text evidence="4">Belongs to the protein N5-glutamine methyltransferase family. PrmC subfamily.</text>
</comment>
<dbReference type="GO" id="GO:0032259">
    <property type="term" value="P:methylation"/>
    <property type="evidence" value="ECO:0007669"/>
    <property type="project" value="UniProtKB-KW"/>
</dbReference>
<dbReference type="Proteomes" id="UP000886852">
    <property type="component" value="Unassembled WGS sequence"/>
</dbReference>
<proteinExistence type="inferred from homology"/>
<dbReference type="GO" id="GO:0003676">
    <property type="term" value="F:nucleic acid binding"/>
    <property type="evidence" value="ECO:0007669"/>
    <property type="project" value="InterPro"/>
</dbReference>
<dbReference type="Gene3D" id="1.10.8.10">
    <property type="entry name" value="DNA helicase RuvA subunit, C-terminal domain"/>
    <property type="match status" value="1"/>
</dbReference>
<evidence type="ECO:0000256" key="1">
    <source>
        <dbReference type="ARBA" id="ARBA00022603"/>
    </source>
</evidence>
<feature type="binding site" evidence="4">
    <location>
        <position position="453"/>
    </location>
    <ligand>
        <name>S-adenosyl-L-methionine</name>
        <dbReference type="ChEBI" id="CHEBI:59789"/>
    </ligand>
</feature>
<feature type="binding site" evidence="4">
    <location>
        <position position="494"/>
    </location>
    <ligand>
        <name>S-adenosyl-L-methionine</name>
        <dbReference type="ChEBI" id="CHEBI:59789"/>
    </ligand>
</feature>
<dbReference type="InterPro" id="IPR007848">
    <property type="entry name" value="Small_mtfrase_dom"/>
</dbReference>
<accession>A0A9D1SQ96</accession>
<feature type="domain" description="Release factor glutamine methyltransferase N-terminal" evidence="7">
    <location>
        <begin position="320"/>
        <end position="388"/>
    </location>
</feature>